<dbReference type="GO" id="GO:0006355">
    <property type="term" value="P:regulation of DNA-templated transcription"/>
    <property type="evidence" value="ECO:0007669"/>
    <property type="project" value="InterPro"/>
</dbReference>
<evidence type="ECO:0000256" key="4">
    <source>
        <dbReference type="ARBA" id="ARBA00023242"/>
    </source>
</evidence>
<evidence type="ECO:0000313" key="7">
    <source>
        <dbReference type="Proteomes" id="UP001189122"/>
    </source>
</evidence>
<accession>A0A7I8ICT3</accession>
<evidence type="ECO:0000256" key="3">
    <source>
        <dbReference type="ARBA" id="ARBA00023163"/>
    </source>
</evidence>
<dbReference type="PROSITE" id="PS51005">
    <property type="entry name" value="NAC"/>
    <property type="match status" value="1"/>
</dbReference>
<proteinExistence type="predicted"/>
<evidence type="ECO:0000256" key="2">
    <source>
        <dbReference type="ARBA" id="ARBA00023125"/>
    </source>
</evidence>
<organism evidence="6">
    <name type="scientific">Spirodela intermedia</name>
    <name type="common">Intermediate duckweed</name>
    <dbReference type="NCBI Taxonomy" id="51605"/>
    <lineage>
        <taxon>Eukaryota</taxon>
        <taxon>Viridiplantae</taxon>
        <taxon>Streptophyta</taxon>
        <taxon>Embryophyta</taxon>
        <taxon>Tracheophyta</taxon>
        <taxon>Spermatophyta</taxon>
        <taxon>Magnoliopsida</taxon>
        <taxon>Liliopsida</taxon>
        <taxon>Araceae</taxon>
        <taxon>Lemnoideae</taxon>
        <taxon>Spirodela</taxon>
    </lineage>
</organism>
<dbReference type="Gene3D" id="2.170.150.80">
    <property type="entry name" value="NAC domain"/>
    <property type="match status" value="1"/>
</dbReference>
<dbReference type="AlphaFoldDB" id="A0A7I8ICT3"/>
<keyword evidence="7" id="KW-1185">Reference proteome</keyword>
<gene>
    <name evidence="6" type="ORF">SI7747_02001999</name>
</gene>
<keyword evidence="2" id="KW-0238">DNA-binding</keyword>
<dbReference type="InterPro" id="IPR003441">
    <property type="entry name" value="NAC-dom"/>
</dbReference>
<keyword evidence="1" id="KW-0805">Transcription regulation</keyword>
<dbReference type="PANTHER" id="PTHR31744:SF210">
    <property type="entry name" value="NAC DOMAIN-CONTAINING PROTEIN 86-LIKE"/>
    <property type="match status" value="1"/>
</dbReference>
<dbReference type="Proteomes" id="UP001189122">
    <property type="component" value="Unassembled WGS sequence"/>
</dbReference>
<dbReference type="InterPro" id="IPR036093">
    <property type="entry name" value="NAC_dom_sf"/>
</dbReference>
<name>A0A7I8ICT3_SPIIN</name>
<dbReference type="EMBL" id="CACRZD030000002">
    <property type="protein sequence ID" value="CAA6655459.1"/>
    <property type="molecule type" value="Genomic_DNA"/>
</dbReference>
<dbReference type="SUPFAM" id="SSF101941">
    <property type="entry name" value="NAC domain"/>
    <property type="match status" value="1"/>
</dbReference>
<dbReference type="Pfam" id="PF02365">
    <property type="entry name" value="NAM"/>
    <property type="match status" value="1"/>
</dbReference>
<reference evidence="6 7" key="1">
    <citation type="submission" date="2019-12" db="EMBL/GenBank/DDBJ databases">
        <authorList>
            <person name="Scholz U."/>
            <person name="Mascher M."/>
            <person name="Fiebig A."/>
        </authorList>
    </citation>
    <scope>NUCLEOTIDE SEQUENCE</scope>
</reference>
<evidence type="ECO:0000256" key="1">
    <source>
        <dbReference type="ARBA" id="ARBA00023015"/>
    </source>
</evidence>
<feature type="domain" description="NAC" evidence="5">
    <location>
        <begin position="1"/>
        <end position="50"/>
    </location>
</feature>
<keyword evidence="4" id="KW-0539">Nucleus</keyword>
<sequence length="345" mass="37333">MKKTLVFHAGRAPKGQRTNWVMHEYRLHDAHLAAAALPQDGFVVCRIFQKRGPGPQNGAQYGAPLPVEDEWDESELPAIKEECGGEGSNSIVFSNPLPAEIGDDDDDLNADQGDEDQKPVLLLITGGHGGDLNDCHEQELSNVVDGSTEGRELQEGDHNTDQRRSHAVLKDGYLELDDFADSVGANNQEDAAAYPGEIIHNHEDSCKEDLNDVKEYFALNDESDDDDDLSRQFSETGGDKRFLALGDLAGSEPHGCSSGEAADDGLVYFDATSHYPHGDRDFSSGMNCFLDATMGGENDLMDEIMAYFDATENLQPSDLDIGSGASSANQPGLAPVVGQKFPIVF</sequence>
<keyword evidence="3" id="KW-0804">Transcription</keyword>
<dbReference type="EMBL" id="LR743589">
    <property type="protein sequence ID" value="CAA2615749.1"/>
    <property type="molecule type" value="Genomic_DNA"/>
</dbReference>
<evidence type="ECO:0000313" key="6">
    <source>
        <dbReference type="EMBL" id="CAA2615749.1"/>
    </source>
</evidence>
<protein>
    <recommendedName>
        <fullName evidence="5">NAC domain-containing protein</fullName>
    </recommendedName>
</protein>
<dbReference type="PANTHER" id="PTHR31744">
    <property type="entry name" value="PROTEIN CUP-SHAPED COTYLEDON 2-RELATED"/>
    <property type="match status" value="1"/>
</dbReference>
<evidence type="ECO:0000259" key="5">
    <source>
        <dbReference type="PROSITE" id="PS51005"/>
    </source>
</evidence>
<dbReference type="GO" id="GO:0003677">
    <property type="term" value="F:DNA binding"/>
    <property type="evidence" value="ECO:0007669"/>
    <property type="project" value="UniProtKB-KW"/>
</dbReference>